<dbReference type="STRING" id="388408.LAX5112_04230"/>
<dbReference type="Gene3D" id="3.40.50.2000">
    <property type="entry name" value="Glycogen Phosphorylase B"/>
    <property type="match status" value="1"/>
</dbReference>
<dbReference type="PANTHER" id="PTHR43179">
    <property type="entry name" value="RHAMNOSYLTRANSFERASE WBBL"/>
    <property type="match status" value="1"/>
</dbReference>
<evidence type="ECO:0000313" key="4">
    <source>
        <dbReference type="Proteomes" id="UP000053235"/>
    </source>
</evidence>
<dbReference type="Pfam" id="PF00535">
    <property type="entry name" value="Glycos_transf_2"/>
    <property type="match status" value="1"/>
</dbReference>
<dbReference type="InterPro" id="IPR001173">
    <property type="entry name" value="Glyco_trans_2-like"/>
</dbReference>
<dbReference type="Pfam" id="PF13692">
    <property type="entry name" value="Glyco_trans_1_4"/>
    <property type="match status" value="1"/>
</dbReference>
<evidence type="ECO:0000313" key="3">
    <source>
        <dbReference type="EMBL" id="CTQ75433.1"/>
    </source>
</evidence>
<dbReference type="EMBL" id="CXWD01000021">
    <property type="protein sequence ID" value="CTQ75433.1"/>
    <property type="molecule type" value="Genomic_DNA"/>
</dbReference>
<protein>
    <submittedName>
        <fullName evidence="3">Putative glycosyltransferase EpsE</fullName>
        <ecNumber evidence="3">2.4.-.-</ecNumber>
    </submittedName>
</protein>
<evidence type="ECO:0000259" key="2">
    <source>
        <dbReference type="Pfam" id="PF00535"/>
    </source>
</evidence>
<feature type="domain" description="Glycosyltransferase 2-like" evidence="2">
    <location>
        <begin position="489"/>
        <end position="601"/>
    </location>
</feature>
<dbReference type="EC" id="2.4.-.-" evidence="3"/>
<keyword evidence="3" id="KW-0328">Glycosyltransferase</keyword>
<dbReference type="RefSeq" id="WP_055673466.1">
    <property type="nucleotide sequence ID" value="NZ_CXWD01000021.1"/>
</dbReference>
<gene>
    <name evidence="3" type="primary">epsE</name>
    <name evidence="3" type="ORF">LAX5112_04230</name>
</gene>
<dbReference type="CDD" id="cd04186">
    <property type="entry name" value="GT_2_like_c"/>
    <property type="match status" value="1"/>
</dbReference>
<keyword evidence="1" id="KW-0175">Coiled coil</keyword>
<accession>A0A0M7ANS0</accession>
<dbReference type="SUPFAM" id="SSF53335">
    <property type="entry name" value="S-adenosyl-L-methionine-dependent methyltransferases"/>
    <property type="match status" value="1"/>
</dbReference>
<proteinExistence type="predicted"/>
<dbReference type="AlphaFoldDB" id="A0A0M7ANS0"/>
<dbReference type="Gene3D" id="3.90.550.10">
    <property type="entry name" value="Spore Coat Polysaccharide Biosynthesis Protein SpsA, Chain A"/>
    <property type="match status" value="1"/>
</dbReference>
<sequence length="1117" mass="124640">MSADQFLSFEITAPLFAKPKHLTQTTAWHGHLPFARWIVAAAKPGVLVELGVHEGASYCTFCESVERFGTNTKCYGVDAWEGDHQAGFYGDQVLKALSAYHDPLYSSFSTLVQKWFADAAQDFDDGSIDLLHIDGLHTYDAVKADFEAYLPKMSKSGVILFHDTVVRHGDFGVWALWEELTKKYPHFEFAHSNGLGVLCVGETPPPALSWLCGLRDPLRGEVHDFFANIGNRLIWETEESRIRDRLTVMETSVNDQQSKMRWDNEFLNTILQSRLDESAALRDELRRLFADFKTQEAKLAEVFVELDLKNAEIEKLSNLAQALQSEIFALRNSTSWKVTKPLRYVRSRNFAGLKAGLKPVVKFGWHVARKVLPLVPGGQKVVDKITASRIRRFEETERQKFQDEHTPRYFIGQDLTNIDPAEVTPLVTRALSGAPATTQNVAPIITEIAALSGHGTKDLFRSFQKDRLNEFLESEDLVRLPNAFSPKVSIILVLYNNAELTLPCLKSLQSERDITLEVIIIDNASSDRTHELLEKVKGAKIVKNDENVGFLLAVNQAAEMANGEHILLFNNDATMRPGTLEAAIKRLDSDPGIGAVGGRIMLLDGRLQEAGSIVWNDGTCLGYARGDDEDAPHVMFVRDVDYCSGAFLLTPKKVWEELGGFDTIYAPAYYEETDYCMRLWEKGYRVVYDPKAIIDHFEFGSAAKSDWAIAQQQKNHIVFKERHKDSLAAQYAPSEDNISKARIRGRKNALSVLMVDDRVPYRHMGSGYPRAADIVEAIIAMGHNLTHYPLQFPYDAWDSIYASLPDNVEIARGFGVTGFEEYLVQNAARYDVLIISRPHNMAIFKKIFDKQPDAFTGVRIVYDAEAVFANRDISKAEMLGKPMSMDRATTLVSEEISLAQPASIIATVSGEEAKSFRGGGKAVVEILGHKLEAKPSDVPFSARRNLLFVGALVADDTPNVDSLVWFANEVLPKVNLSLEQPLTLQVVGKVESGTVQTLASEHIHLLGRVENLDEIYDQSRIFIAPTRYAAGIPHKVHEAAAHGLPCVATELIARQLGWAHDEAILVGKDATEFAAQIARLYQDEELWTKIRAGSLQKLAEDCAPDQFDATVARLLTE</sequence>
<name>A0A0M7ANS0_9HYPH</name>
<organism evidence="3 4">
    <name type="scientific">Roseibium alexandrii</name>
    <dbReference type="NCBI Taxonomy" id="388408"/>
    <lineage>
        <taxon>Bacteria</taxon>
        <taxon>Pseudomonadati</taxon>
        <taxon>Pseudomonadota</taxon>
        <taxon>Alphaproteobacteria</taxon>
        <taxon>Hyphomicrobiales</taxon>
        <taxon>Stappiaceae</taxon>
        <taxon>Roseibium</taxon>
    </lineage>
</organism>
<evidence type="ECO:0000256" key="1">
    <source>
        <dbReference type="SAM" id="Coils"/>
    </source>
</evidence>
<dbReference type="Pfam" id="PF13578">
    <property type="entry name" value="Methyltransf_24"/>
    <property type="match status" value="1"/>
</dbReference>
<dbReference type="Gene3D" id="3.40.50.150">
    <property type="entry name" value="Vaccinia Virus protein VP39"/>
    <property type="match status" value="1"/>
</dbReference>
<dbReference type="PANTHER" id="PTHR43179:SF7">
    <property type="entry name" value="RHAMNOSYLTRANSFERASE WBBL"/>
    <property type="match status" value="1"/>
</dbReference>
<dbReference type="InterPro" id="IPR029044">
    <property type="entry name" value="Nucleotide-diphossugar_trans"/>
</dbReference>
<dbReference type="SUPFAM" id="SSF53448">
    <property type="entry name" value="Nucleotide-diphospho-sugar transferases"/>
    <property type="match status" value="1"/>
</dbReference>
<keyword evidence="4" id="KW-1185">Reference proteome</keyword>
<feature type="coiled-coil region" evidence="1">
    <location>
        <begin position="306"/>
        <end position="333"/>
    </location>
</feature>
<dbReference type="SUPFAM" id="SSF53756">
    <property type="entry name" value="UDP-Glycosyltransferase/glycogen phosphorylase"/>
    <property type="match status" value="1"/>
</dbReference>
<dbReference type="GO" id="GO:0016757">
    <property type="term" value="F:glycosyltransferase activity"/>
    <property type="evidence" value="ECO:0007669"/>
    <property type="project" value="UniProtKB-KW"/>
</dbReference>
<dbReference type="OrthoDB" id="5291101at2"/>
<dbReference type="InterPro" id="IPR029063">
    <property type="entry name" value="SAM-dependent_MTases_sf"/>
</dbReference>
<keyword evidence="3" id="KW-0808">Transferase</keyword>
<dbReference type="Proteomes" id="UP000053235">
    <property type="component" value="Unassembled WGS sequence"/>
</dbReference>
<reference evidence="4" key="1">
    <citation type="submission" date="2015-07" db="EMBL/GenBank/DDBJ databases">
        <authorList>
            <person name="Rodrigo-Torres Lidia"/>
            <person name="Arahal R.David."/>
        </authorList>
    </citation>
    <scope>NUCLEOTIDE SEQUENCE [LARGE SCALE GENOMIC DNA]</scope>
    <source>
        <strain evidence="4">CECT 5112</strain>
    </source>
</reference>